<sequence>MQLPSFYLGSLLVDWDSATALGAQRCSAALVVSILCSLKLPSAELLRNLTQLSRASLMMASHELGRQKSTQEALHLDRACATYG</sequence>
<dbReference type="HOGENOM" id="CLU_2531982_0_0_1"/>
<evidence type="ECO:0000313" key="2">
    <source>
        <dbReference type="Proteomes" id="UP000026915"/>
    </source>
</evidence>
<gene>
    <name evidence="1" type="ORF">TCM_006661</name>
</gene>
<protein>
    <submittedName>
        <fullName evidence="1">Uncharacterized protein</fullName>
    </submittedName>
</protein>
<proteinExistence type="predicted"/>
<keyword evidence="2" id="KW-1185">Reference proteome</keyword>
<reference evidence="1 2" key="1">
    <citation type="journal article" date="2013" name="Genome Biol.">
        <title>The genome sequence of the most widely cultivated cacao type and its use to identify candidate genes regulating pod color.</title>
        <authorList>
            <person name="Motamayor J.C."/>
            <person name="Mockaitis K."/>
            <person name="Schmutz J."/>
            <person name="Haiminen N."/>
            <person name="Iii D.L."/>
            <person name="Cornejo O."/>
            <person name="Findley S.D."/>
            <person name="Zheng P."/>
            <person name="Utro F."/>
            <person name="Royaert S."/>
            <person name="Saski C."/>
            <person name="Jenkins J."/>
            <person name="Podicheti R."/>
            <person name="Zhao M."/>
            <person name="Scheffler B.E."/>
            <person name="Stack J.C."/>
            <person name="Feltus F.A."/>
            <person name="Mustiga G.M."/>
            <person name="Amores F."/>
            <person name="Phillips W."/>
            <person name="Marelli J.P."/>
            <person name="May G.D."/>
            <person name="Shapiro H."/>
            <person name="Ma J."/>
            <person name="Bustamante C.D."/>
            <person name="Schnell R.J."/>
            <person name="Main D."/>
            <person name="Gilbert D."/>
            <person name="Parida L."/>
            <person name="Kuhn D.N."/>
        </authorList>
    </citation>
    <scope>NUCLEOTIDE SEQUENCE [LARGE SCALE GENOMIC DNA]</scope>
    <source>
        <strain evidence="2">cv. Matina 1-6</strain>
    </source>
</reference>
<accession>A0A061DYA3</accession>
<dbReference type="InParanoid" id="A0A061DYA3"/>
<evidence type="ECO:0000313" key="1">
    <source>
        <dbReference type="EMBL" id="EOX97724.1"/>
    </source>
</evidence>
<dbReference type="Proteomes" id="UP000026915">
    <property type="component" value="Chromosome 2"/>
</dbReference>
<organism evidence="1 2">
    <name type="scientific">Theobroma cacao</name>
    <name type="common">Cacao</name>
    <name type="synonym">Cocoa</name>
    <dbReference type="NCBI Taxonomy" id="3641"/>
    <lineage>
        <taxon>Eukaryota</taxon>
        <taxon>Viridiplantae</taxon>
        <taxon>Streptophyta</taxon>
        <taxon>Embryophyta</taxon>
        <taxon>Tracheophyta</taxon>
        <taxon>Spermatophyta</taxon>
        <taxon>Magnoliopsida</taxon>
        <taxon>eudicotyledons</taxon>
        <taxon>Gunneridae</taxon>
        <taxon>Pentapetalae</taxon>
        <taxon>rosids</taxon>
        <taxon>malvids</taxon>
        <taxon>Malvales</taxon>
        <taxon>Malvaceae</taxon>
        <taxon>Byttnerioideae</taxon>
        <taxon>Theobroma</taxon>
    </lineage>
</organism>
<dbReference type="Gramene" id="EOX97724">
    <property type="protein sequence ID" value="EOX97724"/>
    <property type="gene ID" value="TCM_006661"/>
</dbReference>
<dbReference type="AlphaFoldDB" id="A0A061DYA3"/>
<name>A0A061DYA3_THECC</name>
<dbReference type="EMBL" id="CM001880">
    <property type="protein sequence ID" value="EOX97724.1"/>
    <property type="molecule type" value="Genomic_DNA"/>
</dbReference>